<dbReference type="EMBL" id="PFLC01000015">
    <property type="protein sequence ID" value="PIY63153.1"/>
    <property type="molecule type" value="Genomic_DNA"/>
</dbReference>
<evidence type="ECO:0000313" key="2">
    <source>
        <dbReference type="Proteomes" id="UP000230973"/>
    </source>
</evidence>
<name>A0A2M7QBN1_9BACT</name>
<organism evidence="1 2">
    <name type="scientific">Candidatus Uhrbacteria bacterium CG_4_10_14_0_8_um_filter_58_22</name>
    <dbReference type="NCBI Taxonomy" id="1975029"/>
    <lineage>
        <taxon>Bacteria</taxon>
        <taxon>Candidatus Uhriibacteriota</taxon>
    </lineage>
</organism>
<comment type="caution">
    <text evidence="1">The sequence shown here is derived from an EMBL/GenBank/DDBJ whole genome shotgun (WGS) entry which is preliminary data.</text>
</comment>
<dbReference type="Proteomes" id="UP000230973">
    <property type="component" value="Unassembled WGS sequence"/>
</dbReference>
<sequence>MPNIDRLTDHEPKEEWKDIHGWTAEKLTDAKKKILEAAPDREKIENLLELGEEIGKPFKTWTPTLESYDSTQFKSWEDAFGAVEAGKTGVGLGIAGEILKKKDNCYLLMQDKISGFEIPHEVIDTAKKKDLL</sequence>
<gene>
    <name evidence="1" type="ORF">COY93_01330</name>
</gene>
<proteinExistence type="predicted"/>
<accession>A0A2M7QBN1</accession>
<evidence type="ECO:0000313" key="1">
    <source>
        <dbReference type="EMBL" id="PIY63153.1"/>
    </source>
</evidence>
<dbReference type="AlphaFoldDB" id="A0A2M7QBN1"/>
<reference evidence="2" key="1">
    <citation type="submission" date="2017-09" db="EMBL/GenBank/DDBJ databases">
        <title>Depth-based differentiation of microbial function through sediment-hosted aquifers and enrichment of novel symbionts in the deep terrestrial subsurface.</title>
        <authorList>
            <person name="Probst A.J."/>
            <person name="Ladd B."/>
            <person name="Jarett J.K."/>
            <person name="Geller-Mcgrath D.E."/>
            <person name="Sieber C.M.K."/>
            <person name="Emerson J.B."/>
            <person name="Anantharaman K."/>
            <person name="Thomas B.C."/>
            <person name="Malmstrom R."/>
            <person name="Stieglmeier M."/>
            <person name="Klingl A."/>
            <person name="Woyke T."/>
            <person name="Ryan C.M."/>
            <person name="Banfield J.F."/>
        </authorList>
    </citation>
    <scope>NUCLEOTIDE SEQUENCE [LARGE SCALE GENOMIC DNA]</scope>
</reference>
<protein>
    <submittedName>
        <fullName evidence="1">Uncharacterized protein</fullName>
    </submittedName>
</protein>